<reference evidence="4" key="1">
    <citation type="submission" date="2021-03" db="EMBL/GenBank/DDBJ databases">
        <title>Genomic Encyclopedia of Type Strains, Phase IV (KMG-IV): sequencing the most valuable type-strain genomes for metagenomic binning, comparative biology and taxonomic classification.</title>
        <authorList>
            <person name="Goeker M."/>
        </authorList>
    </citation>
    <scope>NUCLEOTIDE SEQUENCE</scope>
    <source>
        <strain evidence="4">DSM 15523</strain>
        <strain evidence="5 7">DSM 16476</strain>
    </source>
</reference>
<dbReference type="EMBL" id="JAGGJQ010000018">
    <property type="protein sequence ID" value="MBP1841744.1"/>
    <property type="molecule type" value="Genomic_DNA"/>
</dbReference>
<evidence type="ECO:0000313" key="7">
    <source>
        <dbReference type="Proteomes" id="UP001231587"/>
    </source>
</evidence>
<keyword evidence="2" id="KW-0732">Signal</keyword>
<dbReference type="OrthoDB" id="5580718at2"/>
<dbReference type="GO" id="GO:0004190">
    <property type="term" value="F:aspartic-type endopeptidase activity"/>
    <property type="evidence" value="ECO:0007669"/>
    <property type="project" value="InterPro"/>
</dbReference>
<gene>
    <name evidence="4" type="ORF">J2Z56_003682</name>
    <name evidence="5" type="ORF">J2Z57_003673</name>
</gene>
<evidence type="ECO:0000259" key="3">
    <source>
        <dbReference type="PROSITE" id="PS50175"/>
    </source>
</evidence>
<keyword evidence="1" id="KW-0378">Hydrolase</keyword>
<comment type="caution">
    <text evidence="4">The sequence shown here is derived from an EMBL/GenBank/DDBJ whole genome shotgun (WGS) entry which is preliminary data.</text>
</comment>
<proteinExistence type="predicted"/>
<dbReference type="InterPro" id="IPR021109">
    <property type="entry name" value="Peptidase_aspartic_dom_sf"/>
</dbReference>
<dbReference type="InterPro" id="IPR001995">
    <property type="entry name" value="Peptidase_A2_cat"/>
</dbReference>
<dbReference type="AlphaFoldDB" id="A0A9X1CDZ7"/>
<feature type="signal peptide" evidence="2">
    <location>
        <begin position="1"/>
        <end position="22"/>
    </location>
</feature>
<dbReference type="EMBL" id="JAUSUU010000017">
    <property type="protein sequence ID" value="MDQ0337211.1"/>
    <property type="molecule type" value="Genomic_DNA"/>
</dbReference>
<evidence type="ECO:0000313" key="4">
    <source>
        <dbReference type="EMBL" id="MBP1841744.1"/>
    </source>
</evidence>
<dbReference type="InterPro" id="IPR001969">
    <property type="entry name" value="Aspartic_peptidase_AS"/>
</dbReference>
<evidence type="ECO:0000313" key="6">
    <source>
        <dbReference type="Proteomes" id="UP001138672"/>
    </source>
</evidence>
<dbReference type="CDD" id="cd05483">
    <property type="entry name" value="retropepsin_like_bacteria"/>
    <property type="match status" value="1"/>
</dbReference>
<dbReference type="PROSITE" id="PS00141">
    <property type="entry name" value="ASP_PROTEASE"/>
    <property type="match status" value="1"/>
</dbReference>
<dbReference type="Proteomes" id="UP001231587">
    <property type="component" value="Unassembled WGS sequence"/>
</dbReference>
<accession>A0A9X1CDZ7</accession>
<dbReference type="GO" id="GO:0006508">
    <property type="term" value="P:proteolysis"/>
    <property type="evidence" value="ECO:0007669"/>
    <property type="project" value="UniProtKB-KW"/>
</dbReference>
<dbReference type="SUPFAM" id="SSF50630">
    <property type="entry name" value="Acid proteases"/>
    <property type="match status" value="1"/>
</dbReference>
<feature type="chain" id="PRO_5040982960" evidence="2">
    <location>
        <begin position="23"/>
        <end position="406"/>
    </location>
</feature>
<evidence type="ECO:0000256" key="1">
    <source>
        <dbReference type="ARBA" id="ARBA00022801"/>
    </source>
</evidence>
<keyword evidence="7" id="KW-1185">Reference proteome</keyword>
<name>A0A9X1CDZ7_9FLAO</name>
<sequence length="406" mass="46338">MTNLKTYILILFLSVFTINVNSQDEQAEKMMEWANQGAVTNITYNSEIPFRYVDGYIFVDIVQNDKTYNFLFDTGAEATVIDKSIIDEFEYKPFSKSTISGPLITTEDVTTITLSSIYISGVEFTDIGAVSLDIKFDDVKFCNQLDGVIGSTLMKKTKWQIDYEKQIIRLSDDISNLLSTQPEYSLNLNLPSWGWGTETLELNIDGYVSQFNFDTGNGREKIVLKPSELNNFIVEDKNSIIEYGFSKSALDYKLLAKSISIGDLKLNNQTISFQREVGNLQLLGNLFLENFLVTVDWEKHQLFLEPIKNVGSDTFIGFELNFKPNFETNKIEIATGLRAFTKKNKIRNGAFLLKVNETDVSNFSHQEFCDFWNIKWSKITHVEKLNLIISQNGKSKEIVVTKKNLI</sequence>
<dbReference type="Pfam" id="PF13650">
    <property type="entry name" value="Asp_protease_2"/>
    <property type="match status" value="1"/>
</dbReference>
<dbReference type="Proteomes" id="UP001138672">
    <property type="component" value="Unassembled WGS sequence"/>
</dbReference>
<keyword evidence="4" id="KW-0645">Protease</keyword>
<dbReference type="InterPro" id="IPR034122">
    <property type="entry name" value="Retropepsin-like_bacterial"/>
</dbReference>
<protein>
    <submittedName>
        <fullName evidence="4">Aspartyl protease</fullName>
    </submittedName>
</protein>
<feature type="domain" description="Peptidase A2" evidence="3">
    <location>
        <begin position="68"/>
        <end position="101"/>
    </location>
</feature>
<dbReference type="RefSeq" id="WP_057778371.1">
    <property type="nucleotide sequence ID" value="NZ_JAGGJQ010000018.1"/>
</dbReference>
<dbReference type="Gene3D" id="2.40.70.10">
    <property type="entry name" value="Acid Proteases"/>
    <property type="match status" value="1"/>
</dbReference>
<evidence type="ECO:0000313" key="5">
    <source>
        <dbReference type="EMBL" id="MDQ0337211.1"/>
    </source>
</evidence>
<dbReference type="PROSITE" id="PS50175">
    <property type="entry name" value="ASP_PROT_RETROV"/>
    <property type="match status" value="1"/>
</dbReference>
<organism evidence="4 6">
    <name type="scientific">Formosa algae</name>
    <dbReference type="NCBI Taxonomy" id="225843"/>
    <lineage>
        <taxon>Bacteria</taxon>
        <taxon>Pseudomonadati</taxon>
        <taxon>Bacteroidota</taxon>
        <taxon>Flavobacteriia</taxon>
        <taxon>Flavobacteriales</taxon>
        <taxon>Flavobacteriaceae</taxon>
        <taxon>Formosa</taxon>
    </lineage>
</organism>
<evidence type="ECO:0000256" key="2">
    <source>
        <dbReference type="SAM" id="SignalP"/>
    </source>
</evidence>